<dbReference type="PROSITE" id="PS51257">
    <property type="entry name" value="PROKAR_LIPOPROTEIN"/>
    <property type="match status" value="1"/>
</dbReference>
<name>A0A919KC54_9ACTN</name>
<evidence type="ECO:0000313" key="4">
    <source>
        <dbReference type="Proteomes" id="UP000629619"/>
    </source>
</evidence>
<dbReference type="RefSeq" id="WP_203676698.1">
    <property type="nucleotide sequence ID" value="NZ_BOMW01000006.1"/>
</dbReference>
<feature type="compositionally biased region" description="Low complexity" evidence="1">
    <location>
        <begin position="31"/>
        <end position="58"/>
    </location>
</feature>
<feature type="chain" id="PRO_5037471620" evidence="2">
    <location>
        <begin position="27"/>
        <end position="221"/>
    </location>
</feature>
<dbReference type="EMBL" id="BOMW01000006">
    <property type="protein sequence ID" value="GIF02956.1"/>
    <property type="molecule type" value="Genomic_DNA"/>
</dbReference>
<sequence length="221" mass="22378">MSFLRGFGVLASGLTLVLSATSCSSADDSEPLLPGSPESASAAPTAPASAAAGASTPAGFAPVGPGAEIRGGRQFVFATTESGGRAMLTVGPDGILTTTDHLEDRALFVTTPVRPGGDEYLLQTAKLVQGGEPWCLQVHSPGGGAPLDLKTAACDAAERDQIFTFPKTPDGKGRLIEVNGLFALAGSDEGKVVVQESGEGDAMSSFTVRDQGESTLPQLGD</sequence>
<dbReference type="Proteomes" id="UP000629619">
    <property type="component" value="Unassembled WGS sequence"/>
</dbReference>
<protein>
    <submittedName>
        <fullName evidence="3">Uncharacterized protein</fullName>
    </submittedName>
</protein>
<keyword evidence="2" id="KW-0732">Signal</keyword>
<feature type="region of interest" description="Disordered" evidence="1">
    <location>
        <begin position="26"/>
        <end position="65"/>
    </location>
</feature>
<proteinExistence type="predicted"/>
<dbReference type="AlphaFoldDB" id="A0A919KC54"/>
<evidence type="ECO:0000256" key="1">
    <source>
        <dbReference type="SAM" id="MobiDB-lite"/>
    </source>
</evidence>
<comment type="caution">
    <text evidence="3">The sequence shown here is derived from an EMBL/GenBank/DDBJ whole genome shotgun (WGS) entry which is preliminary data.</text>
</comment>
<evidence type="ECO:0000313" key="3">
    <source>
        <dbReference type="EMBL" id="GIF02956.1"/>
    </source>
</evidence>
<feature type="compositionally biased region" description="Polar residues" evidence="1">
    <location>
        <begin position="204"/>
        <end position="221"/>
    </location>
</feature>
<keyword evidence="4" id="KW-1185">Reference proteome</keyword>
<accession>A0A919KC54</accession>
<gene>
    <name evidence="3" type="ORF">Asi03nite_04940</name>
</gene>
<evidence type="ECO:0000256" key="2">
    <source>
        <dbReference type="SAM" id="SignalP"/>
    </source>
</evidence>
<feature type="region of interest" description="Disordered" evidence="1">
    <location>
        <begin position="197"/>
        <end position="221"/>
    </location>
</feature>
<organism evidence="3 4">
    <name type="scientific">Actinoplanes siamensis</name>
    <dbReference type="NCBI Taxonomy" id="1223317"/>
    <lineage>
        <taxon>Bacteria</taxon>
        <taxon>Bacillati</taxon>
        <taxon>Actinomycetota</taxon>
        <taxon>Actinomycetes</taxon>
        <taxon>Micromonosporales</taxon>
        <taxon>Micromonosporaceae</taxon>
        <taxon>Actinoplanes</taxon>
    </lineage>
</organism>
<reference evidence="3" key="1">
    <citation type="submission" date="2021-01" db="EMBL/GenBank/DDBJ databases">
        <title>Whole genome shotgun sequence of Actinoplanes siamensis NBRC 109076.</title>
        <authorList>
            <person name="Komaki H."/>
            <person name="Tamura T."/>
        </authorList>
    </citation>
    <scope>NUCLEOTIDE SEQUENCE</scope>
    <source>
        <strain evidence="3">NBRC 109076</strain>
    </source>
</reference>
<feature type="signal peptide" evidence="2">
    <location>
        <begin position="1"/>
        <end position="26"/>
    </location>
</feature>